<dbReference type="GeneID" id="83206859"/>
<accession>A0A9W9NCB8</accession>
<proteinExistence type="predicted"/>
<dbReference type="OrthoDB" id="10251744at2759"/>
<comment type="caution">
    <text evidence="3">The sequence shown here is derived from an EMBL/GenBank/DDBJ whole genome shotgun (WGS) entry which is preliminary data.</text>
</comment>
<keyword evidence="4" id="KW-1185">Reference proteome</keyword>
<feature type="region of interest" description="Disordered" evidence="2">
    <location>
        <begin position="744"/>
        <end position="811"/>
    </location>
</feature>
<reference evidence="3" key="1">
    <citation type="submission" date="2022-11" db="EMBL/GenBank/DDBJ databases">
        <authorList>
            <person name="Petersen C."/>
        </authorList>
    </citation>
    <scope>NUCLEOTIDE SEQUENCE</scope>
    <source>
        <strain evidence="3">IBT 19713</strain>
    </source>
</reference>
<evidence type="ECO:0000313" key="4">
    <source>
        <dbReference type="Proteomes" id="UP001150941"/>
    </source>
</evidence>
<sequence length="974" mass="108364">MEKKTQKRSSSVQRAPSRSRDLYDPKGSPSTRSVATQKRSSSTSRSDRVQHPTLTRVKGRINMYTPPRNRAEMSWLNDQSPVQSGVRTPSEQYSATHHRPDDKADANPRHSVGTPESGTPTLVNPTSSLLQDLLKEERAQRGSRGAPSEHSVDSAPHTPERGRSQGETGLEKGRKASEVSTAMSRAPPEMGMREMDQYVSKMTKLNFDLKLEIFHRTQQVGILEKKVQRMEEMEEELQRLRKLEEEVVELRDCHKRNSELEAKNQKLQHDLSTKDKAISEAVEWICKLEAENDRLKMSSQASQISLNRQVLDGPNASPLSRASIDIPQRRSSRRGMAAMTSPRPDSSDSRHLSVVPSFLRSDNRSTATLRSLYAPDTNKSHSALSQLTNTESFHSMNEAIEPESPRLSVLSECSELNPFDTPSRQDGFDKLKIPIRKASSIAASAVSSTLEQEESKDTRIDRWMQAPAEFPDTVIRKRQHRSMSEASRHDLPVLVQDLYSNKPRGRPRLDTSLFGGAKLPPTPDTMSTAYVAAHNGSDGSIAADKSPKFDHHQWFSTRPLERRRSADEVATQRSFNGSDITNSMQTNCSDTPRLGAESQSPTIFPFNTVAPKASALLGPGSPNNPIPDPFVERRADRPGQEYHDITTPVQSPTKIVTAQPQADCDSPPLTPQDWIAAAKEGPRSRKTAGLRIEAQLSQPRRNVLTQAAFHDDDSIASWSTEAEVPGVPTLDMATLDMLEQPIPELAPVPEVQDDAGPDQRRRLSFRPPFFSRSSHSSRRLHSSPVPQDFDDDGDGAPSPIIPKTRNAAPRRPLSQIITNSNELYSSSLPTSHFESNLDGFDGSRSLQQPFPEARGEIREIGIPTHSATMAVRPTTSQSGDHKRRSSLGIFGWMKGVSGKRSEPNTPAVSDKFSETIHQELRAPRLKHEQSFSTVRAPTPDSMHSPSRSRPETSGPADDPSRRPRYMGRRSRRLQ</sequence>
<dbReference type="AlphaFoldDB" id="A0A9W9NCB8"/>
<feature type="compositionally biased region" description="Basic and acidic residues" evidence="2">
    <location>
        <begin position="98"/>
        <end position="108"/>
    </location>
</feature>
<keyword evidence="1" id="KW-0175">Coiled coil</keyword>
<feature type="compositionally biased region" description="Basic and acidic residues" evidence="2">
    <location>
        <begin position="914"/>
        <end position="929"/>
    </location>
</feature>
<reference evidence="3" key="2">
    <citation type="journal article" date="2023" name="IMA Fungus">
        <title>Comparative genomic study of the Penicillium genus elucidates a diverse pangenome and 15 lateral gene transfer events.</title>
        <authorList>
            <person name="Petersen C."/>
            <person name="Sorensen T."/>
            <person name="Nielsen M.R."/>
            <person name="Sondergaard T.E."/>
            <person name="Sorensen J.L."/>
            <person name="Fitzpatrick D.A."/>
            <person name="Frisvad J.C."/>
            <person name="Nielsen K.L."/>
        </authorList>
    </citation>
    <scope>NUCLEOTIDE SEQUENCE</scope>
    <source>
        <strain evidence="3">IBT 19713</strain>
    </source>
</reference>
<name>A0A9W9NCB8_9EURO</name>
<dbReference type="EMBL" id="JAPQKS010000008">
    <property type="protein sequence ID" value="KAJ5217252.1"/>
    <property type="molecule type" value="Genomic_DNA"/>
</dbReference>
<feature type="region of interest" description="Disordered" evidence="2">
    <location>
        <begin position="1"/>
        <end position="187"/>
    </location>
</feature>
<feature type="compositionally biased region" description="Polar residues" evidence="2">
    <location>
        <begin position="114"/>
        <end position="130"/>
    </location>
</feature>
<feature type="compositionally biased region" description="Polar residues" evidence="2">
    <location>
        <begin position="28"/>
        <end position="44"/>
    </location>
</feature>
<feature type="region of interest" description="Disordered" evidence="2">
    <location>
        <begin position="914"/>
        <end position="974"/>
    </location>
</feature>
<feature type="compositionally biased region" description="Basic residues" evidence="2">
    <location>
        <begin position="962"/>
        <end position="974"/>
    </location>
</feature>
<evidence type="ECO:0000256" key="1">
    <source>
        <dbReference type="SAM" id="Coils"/>
    </source>
</evidence>
<evidence type="ECO:0008006" key="5">
    <source>
        <dbReference type="Google" id="ProtNLM"/>
    </source>
</evidence>
<evidence type="ECO:0000313" key="3">
    <source>
        <dbReference type="EMBL" id="KAJ5217252.1"/>
    </source>
</evidence>
<organism evidence="3 4">
    <name type="scientific">Penicillium chermesinum</name>
    <dbReference type="NCBI Taxonomy" id="63820"/>
    <lineage>
        <taxon>Eukaryota</taxon>
        <taxon>Fungi</taxon>
        <taxon>Dikarya</taxon>
        <taxon>Ascomycota</taxon>
        <taxon>Pezizomycotina</taxon>
        <taxon>Eurotiomycetes</taxon>
        <taxon>Eurotiomycetidae</taxon>
        <taxon>Eurotiales</taxon>
        <taxon>Aspergillaceae</taxon>
        <taxon>Penicillium</taxon>
    </lineage>
</organism>
<feature type="region of interest" description="Disordered" evidence="2">
    <location>
        <begin position="308"/>
        <end position="358"/>
    </location>
</feature>
<feature type="coiled-coil region" evidence="1">
    <location>
        <begin position="220"/>
        <end position="277"/>
    </location>
</feature>
<feature type="compositionally biased region" description="Polar residues" evidence="2">
    <location>
        <begin position="76"/>
        <end position="95"/>
    </location>
</feature>
<evidence type="ECO:0000256" key="2">
    <source>
        <dbReference type="SAM" id="MobiDB-lite"/>
    </source>
</evidence>
<feature type="compositionally biased region" description="Polar residues" evidence="2">
    <location>
        <begin position="930"/>
        <end position="947"/>
    </location>
</feature>
<dbReference type="Proteomes" id="UP001150941">
    <property type="component" value="Unassembled WGS sequence"/>
</dbReference>
<feature type="compositionally biased region" description="Basic and acidic residues" evidence="2">
    <location>
        <begin position="158"/>
        <end position="177"/>
    </location>
</feature>
<feature type="compositionally biased region" description="Low complexity" evidence="2">
    <location>
        <begin position="765"/>
        <end position="774"/>
    </location>
</feature>
<dbReference type="RefSeq" id="XP_058326123.1">
    <property type="nucleotide sequence ID" value="XM_058479555.1"/>
</dbReference>
<gene>
    <name evidence="3" type="ORF">N7468_010260</name>
</gene>
<protein>
    <recommendedName>
        <fullName evidence="5">Centrosomin N-terminal motif 1 domain-containing protein</fullName>
    </recommendedName>
</protein>